<dbReference type="AlphaFoldDB" id="M7SGS5"/>
<name>M7SGS5_EUTLA</name>
<proteinExistence type="predicted"/>
<keyword evidence="2" id="KW-1185">Reference proteome</keyword>
<dbReference type="HOGENOM" id="CLU_1570654_0_0_1"/>
<evidence type="ECO:0008006" key="3">
    <source>
        <dbReference type="Google" id="ProtNLM"/>
    </source>
</evidence>
<gene>
    <name evidence="1" type="ORF">UCREL1_9687</name>
</gene>
<evidence type="ECO:0000313" key="1">
    <source>
        <dbReference type="EMBL" id="EMR63367.1"/>
    </source>
</evidence>
<reference evidence="2" key="1">
    <citation type="journal article" date="2013" name="Genome Announc.">
        <title>Draft genome sequence of the grapevine dieback fungus Eutypa lata UCR-EL1.</title>
        <authorList>
            <person name="Blanco-Ulate B."/>
            <person name="Rolshausen P.E."/>
            <person name="Cantu D."/>
        </authorList>
    </citation>
    <scope>NUCLEOTIDE SEQUENCE [LARGE SCALE GENOMIC DNA]</scope>
    <source>
        <strain evidence="2">UCR-EL1</strain>
    </source>
</reference>
<accession>M7SGS5</accession>
<protein>
    <recommendedName>
        <fullName evidence="3">F-box domain-containing protein</fullName>
    </recommendedName>
</protein>
<organism evidence="1 2">
    <name type="scientific">Eutypa lata (strain UCR-EL1)</name>
    <name type="common">Grapevine dieback disease fungus</name>
    <name type="synonym">Eutypa armeniacae</name>
    <dbReference type="NCBI Taxonomy" id="1287681"/>
    <lineage>
        <taxon>Eukaryota</taxon>
        <taxon>Fungi</taxon>
        <taxon>Dikarya</taxon>
        <taxon>Ascomycota</taxon>
        <taxon>Pezizomycotina</taxon>
        <taxon>Sordariomycetes</taxon>
        <taxon>Xylariomycetidae</taxon>
        <taxon>Xylariales</taxon>
        <taxon>Diatrypaceae</taxon>
        <taxon>Eutypa</taxon>
    </lineage>
</organism>
<dbReference type="EMBL" id="KB707234">
    <property type="protein sequence ID" value="EMR63367.1"/>
    <property type="molecule type" value="Genomic_DNA"/>
</dbReference>
<evidence type="ECO:0000313" key="2">
    <source>
        <dbReference type="Proteomes" id="UP000012174"/>
    </source>
</evidence>
<dbReference type="Proteomes" id="UP000012174">
    <property type="component" value="Unassembled WGS sequence"/>
</dbReference>
<sequence length="170" mass="19918">MALPYDILFGISQFLPDKPRFELSLMNKDTFHLMRHAHLKKNFVEFISTIIGHEDSYWELEEEDGYNDTVDSDDERFWDEGPRMFCPVRNSALFQAINTPGSPLLNEILDSVARGKTKIDLEDFRHDVDIDAYDRIKNNTLWRCAPRTWAEKFLDEITNMCRRAANVEAL</sequence>
<dbReference type="KEGG" id="ela:UCREL1_9687"/>